<dbReference type="RefSeq" id="WP_131072120.1">
    <property type="nucleotide sequence ID" value="NZ_CP036313.1"/>
</dbReference>
<dbReference type="Proteomes" id="UP000248798">
    <property type="component" value="Unassembled WGS sequence"/>
</dbReference>
<gene>
    <name evidence="2" type="ORF">DO021_19880</name>
    <name evidence="1" type="ORF">EYB58_19380</name>
</gene>
<name>A0A328F6U2_9BACT</name>
<evidence type="ECO:0000313" key="2">
    <source>
        <dbReference type="EMBL" id="RAM00271.1"/>
    </source>
</evidence>
<protein>
    <submittedName>
        <fullName evidence="2">Uncharacterized protein</fullName>
    </submittedName>
</protein>
<organism evidence="2 3">
    <name type="scientific">Desulfobacter hydrogenophilus</name>
    <dbReference type="NCBI Taxonomy" id="2291"/>
    <lineage>
        <taxon>Bacteria</taxon>
        <taxon>Pseudomonadati</taxon>
        <taxon>Thermodesulfobacteriota</taxon>
        <taxon>Desulfobacteria</taxon>
        <taxon>Desulfobacterales</taxon>
        <taxon>Desulfobacteraceae</taxon>
        <taxon>Desulfobacter</taxon>
    </lineage>
</organism>
<evidence type="ECO:0000313" key="3">
    <source>
        <dbReference type="Proteomes" id="UP000248798"/>
    </source>
</evidence>
<dbReference type="EMBL" id="QLNI01000054">
    <property type="protein sequence ID" value="RAM00271.1"/>
    <property type="molecule type" value="Genomic_DNA"/>
</dbReference>
<sequence length="83" mass="9324">MISRSHAFTAFIGVATFSKLMLNTARRMVYPFAPALARGLGVPLTSVCNFIDRRQPGPGSPKARRLNKLGRKNAEFWFIYKAH</sequence>
<dbReference type="EMBL" id="CP036313">
    <property type="protein sequence ID" value="QBH14890.1"/>
    <property type="molecule type" value="Genomic_DNA"/>
</dbReference>
<accession>A0A328F6U2</accession>
<dbReference type="Proteomes" id="UP000293902">
    <property type="component" value="Chromosome"/>
</dbReference>
<reference evidence="1 4" key="2">
    <citation type="submission" date="2019-02" db="EMBL/GenBank/DDBJ databases">
        <title>Complete genome sequence of Desulfobacter hydrogenophilus AcRS1.</title>
        <authorList>
            <person name="Marietou A."/>
            <person name="Lund M.B."/>
            <person name="Marshall I.P.G."/>
            <person name="Schreiber L."/>
            <person name="Jorgensen B."/>
        </authorList>
    </citation>
    <scope>NUCLEOTIDE SEQUENCE [LARGE SCALE GENOMIC DNA]</scope>
    <source>
        <strain evidence="1 4">AcRS1</strain>
    </source>
</reference>
<keyword evidence="4" id="KW-1185">Reference proteome</keyword>
<reference evidence="2 3" key="1">
    <citation type="submission" date="2018-06" db="EMBL/GenBank/DDBJ databases">
        <title>Complete Genome Sequence of Desulfobacter hydrogenophilus (DSM3380).</title>
        <authorList>
            <person name="Marietou A."/>
            <person name="Schreiber L."/>
            <person name="Marshall I."/>
            <person name="Jorgensen B."/>
        </authorList>
    </citation>
    <scope>NUCLEOTIDE SEQUENCE [LARGE SCALE GENOMIC DNA]</scope>
    <source>
        <strain evidence="2 3">DSM 3380</strain>
    </source>
</reference>
<dbReference type="AlphaFoldDB" id="A0A328F6U2"/>
<evidence type="ECO:0000313" key="4">
    <source>
        <dbReference type="Proteomes" id="UP000293902"/>
    </source>
</evidence>
<evidence type="ECO:0000313" key="1">
    <source>
        <dbReference type="EMBL" id="QBH14890.1"/>
    </source>
</evidence>
<proteinExistence type="predicted"/>
<dbReference type="OrthoDB" id="152712at2"/>